<accession>A0A1V6NNM9</accession>
<dbReference type="InterPro" id="IPR036928">
    <property type="entry name" value="AS_sf"/>
</dbReference>
<dbReference type="Pfam" id="PF01425">
    <property type="entry name" value="Amidase"/>
    <property type="match status" value="1"/>
</dbReference>
<gene>
    <name evidence="2" type="ORF">PENPOL_c005G02364</name>
</gene>
<proteinExistence type="predicted"/>
<dbReference type="PANTHER" id="PTHR46310:SF7">
    <property type="entry name" value="AMIDASE 1"/>
    <property type="match status" value="1"/>
</dbReference>
<dbReference type="OrthoDB" id="5423360at2759"/>
<dbReference type="Gene3D" id="3.90.1300.10">
    <property type="entry name" value="Amidase signature (AS) domain"/>
    <property type="match status" value="1"/>
</dbReference>
<comment type="caution">
    <text evidence="2">The sequence shown here is derived from an EMBL/GenBank/DDBJ whole genome shotgun (WGS) entry which is preliminary data.</text>
</comment>
<dbReference type="Proteomes" id="UP000191408">
    <property type="component" value="Unassembled WGS sequence"/>
</dbReference>
<reference evidence="3" key="1">
    <citation type="journal article" date="2017" name="Nat. Microbiol.">
        <title>Global analysis of biosynthetic gene clusters reveals vast potential of secondary metabolite production in Penicillium species.</title>
        <authorList>
            <person name="Nielsen J.C."/>
            <person name="Grijseels S."/>
            <person name="Prigent S."/>
            <person name="Ji B."/>
            <person name="Dainat J."/>
            <person name="Nielsen K.F."/>
            <person name="Frisvad J.C."/>
            <person name="Workman M."/>
            <person name="Nielsen J."/>
        </authorList>
    </citation>
    <scope>NUCLEOTIDE SEQUENCE [LARGE SCALE GENOMIC DNA]</scope>
    <source>
        <strain evidence="3">IBT 4502</strain>
    </source>
</reference>
<feature type="domain" description="Amidase" evidence="1">
    <location>
        <begin position="136"/>
        <end position="533"/>
    </location>
</feature>
<dbReference type="PANTHER" id="PTHR46310">
    <property type="entry name" value="AMIDASE 1"/>
    <property type="match status" value="1"/>
</dbReference>
<evidence type="ECO:0000313" key="2">
    <source>
        <dbReference type="EMBL" id="OQD66177.1"/>
    </source>
</evidence>
<dbReference type="InterPro" id="IPR023631">
    <property type="entry name" value="Amidase_dom"/>
</dbReference>
<protein>
    <recommendedName>
        <fullName evidence="1">Amidase domain-containing protein</fullName>
    </recommendedName>
</protein>
<dbReference type="STRING" id="60169.A0A1V6NNM9"/>
<dbReference type="EMBL" id="MDYM01000005">
    <property type="protein sequence ID" value="OQD66177.1"/>
    <property type="molecule type" value="Genomic_DNA"/>
</dbReference>
<keyword evidence="3" id="KW-1185">Reference proteome</keyword>
<organism evidence="2 3">
    <name type="scientific">Penicillium polonicum</name>
    <dbReference type="NCBI Taxonomy" id="60169"/>
    <lineage>
        <taxon>Eukaryota</taxon>
        <taxon>Fungi</taxon>
        <taxon>Dikarya</taxon>
        <taxon>Ascomycota</taxon>
        <taxon>Pezizomycotina</taxon>
        <taxon>Eurotiomycetes</taxon>
        <taxon>Eurotiomycetidae</taxon>
        <taxon>Eurotiales</taxon>
        <taxon>Aspergillaceae</taxon>
        <taxon>Penicillium</taxon>
    </lineage>
</organism>
<dbReference type="SUPFAM" id="SSF75304">
    <property type="entry name" value="Amidase signature (AS) enzymes"/>
    <property type="match status" value="1"/>
</dbReference>
<evidence type="ECO:0000313" key="3">
    <source>
        <dbReference type="Proteomes" id="UP000191408"/>
    </source>
</evidence>
<dbReference type="AlphaFoldDB" id="A0A1V6NNM9"/>
<sequence>MSLTNKIDEEFELTVGDSRYLLIPEKQNFLSDISFDGELPALVLVYTTVAGQSITKTALRQFRANILDKDDVFRSEFYANLIFYGGKKHEIEIEPEALSELAAWNVKTQSFVASPPAAGTSGRVIVPSRCYYNPSPSRPLDGARISVKDNIDIAGHKTTLCNRAWIQLYPVKSKNAACVQKLIEAGAVIVGKVKLQAMIMREEPLECVEFIAPFNPRADGYQVPSGSSHASAAGIGSYDWLDFSLGSDTNGSGRKPASYNGCFSIRPSTGIMNNEGVVGYFPQFDMPVFFGRDISRFAEFISVWYGDSPMHRAPGKALKILYPSDYLPTPNPAQTQVIDKFVSGLESALGINRTGISLADLWEKHCPDGEQHKDIATYLEFAGIYPFYHDQYHHLAEFRNQYKDKYGKPPFVHRALHWQWNVGKAITQGECDECWRRSEIYRHWLLEKVFKADDEDTVTVMILPIEAGKPNYRDAELPLNSLLSGYAALNMSPMARSPEVTAPIGDIAYDSIVTEREERLPVAVSVIGPPGADLILVDLVEKGMKGAGLATEVKTGSSMY</sequence>
<evidence type="ECO:0000259" key="1">
    <source>
        <dbReference type="Pfam" id="PF01425"/>
    </source>
</evidence>
<name>A0A1V6NNM9_PENPO</name>